<dbReference type="PRINTS" id="PR01035">
    <property type="entry name" value="TCRTETA"/>
</dbReference>
<feature type="transmembrane region" description="Helical" evidence="7">
    <location>
        <begin position="342"/>
        <end position="361"/>
    </location>
</feature>
<dbReference type="InterPro" id="IPR036259">
    <property type="entry name" value="MFS_trans_sf"/>
</dbReference>
<sequence>MKATDLRGPARTLALVQLISRTGDGAYYVTSALFFTQIVGLSPAKLGLGLTIAWTVALAVGVPLGHVSDRRGARETAIFFYCCAALAVGSYIFIRSFPLFVLAATLYAIGQRSGSAAQQALLAGVVPKDQITTVRAFLQAGYNAGLAIGAALGGMVLFFDTREAYLIAFALDACGFLVAALVLLKVPTVAQTPAKEKGEKSQTVLKDRPYVAISLLNLILVLHGPLIDVALPLWIVLHTEAPKWVVAAMFVLNTLTIVVFQVRVARRVTNMTSAARYVVKGGLLLGASCVVFAFSGSGGSAWSAVLLLLTATAIQTLGEMMQMPATWEISFGLTPEGRHGQYQAFFGSGLTVAELIGPLVLTGLLVYWGSFGWILLGALFVAASFLMVPAVRWGELRLDAAKATAGEAQ</sequence>
<dbReference type="InterPro" id="IPR050171">
    <property type="entry name" value="MFS_Transporters"/>
</dbReference>
<feature type="transmembrane region" description="Helical" evidence="7">
    <location>
        <begin position="210"/>
        <end position="237"/>
    </location>
</feature>
<keyword evidence="6 7" id="KW-0472">Membrane</keyword>
<evidence type="ECO:0000313" key="9">
    <source>
        <dbReference type="Proteomes" id="UP000660675"/>
    </source>
</evidence>
<comment type="caution">
    <text evidence="8">The sequence shown here is derived from an EMBL/GenBank/DDBJ whole genome shotgun (WGS) entry which is preliminary data.</text>
</comment>
<evidence type="ECO:0000313" key="8">
    <source>
        <dbReference type="EMBL" id="GGV80387.1"/>
    </source>
</evidence>
<dbReference type="EMBL" id="BMTF01000005">
    <property type="protein sequence ID" value="GGV80387.1"/>
    <property type="molecule type" value="Genomic_DNA"/>
</dbReference>
<dbReference type="InterPro" id="IPR011701">
    <property type="entry name" value="MFS"/>
</dbReference>
<keyword evidence="2" id="KW-0813">Transport</keyword>
<evidence type="ECO:0000256" key="7">
    <source>
        <dbReference type="SAM" id="Phobius"/>
    </source>
</evidence>
<evidence type="ECO:0000256" key="3">
    <source>
        <dbReference type="ARBA" id="ARBA00022475"/>
    </source>
</evidence>
<proteinExistence type="predicted"/>
<evidence type="ECO:0000256" key="1">
    <source>
        <dbReference type="ARBA" id="ARBA00004651"/>
    </source>
</evidence>
<dbReference type="PANTHER" id="PTHR23517">
    <property type="entry name" value="RESISTANCE PROTEIN MDTM, PUTATIVE-RELATED-RELATED"/>
    <property type="match status" value="1"/>
</dbReference>
<evidence type="ECO:0000256" key="2">
    <source>
        <dbReference type="ARBA" id="ARBA00022448"/>
    </source>
</evidence>
<feature type="transmembrane region" description="Helical" evidence="7">
    <location>
        <begin position="367"/>
        <end position="388"/>
    </location>
</feature>
<feature type="transmembrane region" description="Helical" evidence="7">
    <location>
        <begin position="243"/>
        <end position="265"/>
    </location>
</feature>
<protein>
    <submittedName>
        <fullName evidence="8">MFS transporter</fullName>
    </submittedName>
</protein>
<keyword evidence="5 7" id="KW-1133">Transmembrane helix</keyword>
<dbReference type="RefSeq" id="WP_189543017.1">
    <property type="nucleotide sequence ID" value="NZ_BMTF01000005.1"/>
</dbReference>
<reference evidence="9" key="1">
    <citation type="journal article" date="2019" name="Int. J. Syst. Evol. Microbiol.">
        <title>The Global Catalogue of Microorganisms (GCM) 10K type strain sequencing project: providing services to taxonomists for standard genome sequencing and annotation.</title>
        <authorList>
            <consortium name="The Broad Institute Genomics Platform"/>
            <consortium name="The Broad Institute Genome Sequencing Center for Infectious Disease"/>
            <person name="Wu L."/>
            <person name="Ma J."/>
        </authorList>
    </citation>
    <scope>NUCLEOTIDE SEQUENCE [LARGE SCALE GENOMIC DNA]</scope>
    <source>
        <strain evidence="9">JCM 4376</strain>
    </source>
</reference>
<keyword evidence="9" id="KW-1185">Reference proteome</keyword>
<feature type="transmembrane region" description="Helical" evidence="7">
    <location>
        <begin position="165"/>
        <end position="189"/>
    </location>
</feature>
<feature type="transmembrane region" description="Helical" evidence="7">
    <location>
        <begin position="277"/>
        <end position="295"/>
    </location>
</feature>
<feature type="transmembrane region" description="Helical" evidence="7">
    <location>
        <begin position="78"/>
        <end position="109"/>
    </location>
</feature>
<dbReference type="Gene3D" id="1.20.1250.20">
    <property type="entry name" value="MFS general substrate transporter like domains"/>
    <property type="match status" value="1"/>
</dbReference>
<dbReference type="Proteomes" id="UP000660675">
    <property type="component" value="Unassembled WGS sequence"/>
</dbReference>
<name>A0ABQ2VYI4_9ACTN</name>
<dbReference type="InterPro" id="IPR001958">
    <property type="entry name" value="Tet-R_TetA/multi-R_MdtG-like"/>
</dbReference>
<dbReference type="PANTHER" id="PTHR23517:SF2">
    <property type="entry name" value="MULTIDRUG RESISTANCE PROTEIN MDTH"/>
    <property type="match status" value="1"/>
</dbReference>
<feature type="transmembrane region" description="Helical" evidence="7">
    <location>
        <begin position="140"/>
        <end position="159"/>
    </location>
</feature>
<dbReference type="Pfam" id="PF07690">
    <property type="entry name" value="MFS_1"/>
    <property type="match status" value="1"/>
</dbReference>
<dbReference type="SUPFAM" id="SSF103473">
    <property type="entry name" value="MFS general substrate transporter"/>
    <property type="match status" value="1"/>
</dbReference>
<evidence type="ECO:0000256" key="6">
    <source>
        <dbReference type="ARBA" id="ARBA00023136"/>
    </source>
</evidence>
<evidence type="ECO:0000256" key="4">
    <source>
        <dbReference type="ARBA" id="ARBA00022692"/>
    </source>
</evidence>
<organism evidence="8 9">
    <name type="scientific">Streptomyces gelaticus</name>
    <dbReference type="NCBI Taxonomy" id="285446"/>
    <lineage>
        <taxon>Bacteria</taxon>
        <taxon>Bacillati</taxon>
        <taxon>Actinomycetota</taxon>
        <taxon>Actinomycetes</taxon>
        <taxon>Kitasatosporales</taxon>
        <taxon>Streptomycetaceae</taxon>
        <taxon>Streptomyces</taxon>
    </lineage>
</organism>
<evidence type="ECO:0000256" key="5">
    <source>
        <dbReference type="ARBA" id="ARBA00022989"/>
    </source>
</evidence>
<comment type="subcellular location">
    <subcellularLocation>
        <location evidence="1">Cell membrane</location>
        <topology evidence="1">Multi-pass membrane protein</topology>
    </subcellularLocation>
</comment>
<gene>
    <name evidence="8" type="ORF">GCM10015535_18340</name>
</gene>
<keyword evidence="4 7" id="KW-0812">Transmembrane</keyword>
<feature type="transmembrane region" description="Helical" evidence="7">
    <location>
        <begin position="48"/>
        <end position="66"/>
    </location>
</feature>
<accession>A0ABQ2VYI4</accession>
<keyword evidence="3" id="KW-1003">Cell membrane</keyword>